<dbReference type="RefSeq" id="WP_301638614.1">
    <property type="nucleotide sequence ID" value="NZ_JADYTN010000034.1"/>
</dbReference>
<feature type="signal peptide" evidence="2">
    <location>
        <begin position="1"/>
        <end position="18"/>
    </location>
</feature>
<protein>
    <recommendedName>
        <fullName evidence="5">Protein BatD</fullName>
    </recommendedName>
</protein>
<evidence type="ECO:0000256" key="2">
    <source>
        <dbReference type="SAM" id="SignalP"/>
    </source>
</evidence>
<keyword evidence="2" id="KW-0732">Signal</keyword>
<evidence type="ECO:0000313" key="3">
    <source>
        <dbReference type="EMBL" id="MCF2564725.1"/>
    </source>
</evidence>
<evidence type="ECO:0008006" key="5">
    <source>
        <dbReference type="Google" id="ProtNLM"/>
    </source>
</evidence>
<reference evidence="3 4" key="1">
    <citation type="submission" date="2020-12" db="EMBL/GenBank/DDBJ databases">
        <title>Whole genome sequences of gut porcine anaerobes.</title>
        <authorList>
            <person name="Kubasova T."/>
            <person name="Jahodarova E."/>
            <person name="Rychlik I."/>
        </authorList>
    </citation>
    <scope>NUCLEOTIDE SEQUENCE [LARGE SCALE GENOMIC DNA]</scope>
    <source>
        <strain evidence="3 4">An925</strain>
    </source>
</reference>
<evidence type="ECO:0000313" key="4">
    <source>
        <dbReference type="Proteomes" id="UP001200470"/>
    </source>
</evidence>
<keyword evidence="1" id="KW-0472">Membrane</keyword>
<evidence type="ECO:0000256" key="1">
    <source>
        <dbReference type="SAM" id="Phobius"/>
    </source>
</evidence>
<sequence>MKHLILFILALLPATILAQVDVEARIDSLEMMIGEQVHVTVTATVPQQSKVNMPTFKPRENIVPGVEVLAVSDEQTEDVSDGRMQVKRIYTLTSFAGKLYYLPAFRVKVNGKVYPTKSLALKVIEVEVDTTKLDKFYGPKDVQDNPFSWAEWALPFWLSILSLLLMAVAYYLYLRLRDNKPIIKTLRIVKRLLPHQKAMKEIEQIKAERMVSSENPKEYYTKLTDTLRKYIEERYHFSAMEMTSGEIIERLTSSGDQAMIDELRQLFITADLVKFAKYSTLINENDANLVNAIAFIDQTKQEAVATEEVQKPELTEADQRSLKTRRLLKTVISLIVVACVAMLVYAVYHVLLLGEWI</sequence>
<organism evidence="3 4">
    <name type="scientific">Xylanibacter brevis</name>
    <dbReference type="NCBI Taxonomy" id="83231"/>
    <lineage>
        <taxon>Bacteria</taxon>
        <taxon>Pseudomonadati</taxon>
        <taxon>Bacteroidota</taxon>
        <taxon>Bacteroidia</taxon>
        <taxon>Bacteroidales</taxon>
        <taxon>Prevotellaceae</taxon>
        <taxon>Xylanibacter</taxon>
    </lineage>
</organism>
<feature type="transmembrane region" description="Helical" evidence="1">
    <location>
        <begin position="152"/>
        <end position="174"/>
    </location>
</feature>
<keyword evidence="4" id="KW-1185">Reference proteome</keyword>
<proteinExistence type="predicted"/>
<dbReference type="InterPro" id="IPR025738">
    <property type="entry name" value="BatD"/>
</dbReference>
<feature type="chain" id="PRO_5047292481" description="Protein BatD" evidence="2">
    <location>
        <begin position="19"/>
        <end position="357"/>
    </location>
</feature>
<gene>
    <name evidence="3" type="ORF">I6E12_11520</name>
</gene>
<dbReference type="PANTHER" id="PTHR40940:SF2">
    <property type="entry name" value="BATD"/>
    <property type="match status" value="1"/>
</dbReference>
<comment type="caution">
    <text evidence="3">The sequence shown here is derived from an EMBL/GenBank/DDBJ whole genome shotgun (WGS) entry which is preliminary data.</text>
</comment>
<dbReference type="EMBL" id="JADYTN010000034">
    <property type="protein sequence ID" value="MCF2564725.1"/>
    <property type="molecule type" value="Genomic_DNA"/>
</dbReference>
<dbReference type="Pfam" id="PF13584">
    <property type="entry name" value="BatD"/>
    <property type="match status" value="1"/>
</dbReference>
<keyword evidence="1" id="KW-1133">Transmembrane helix</keyword>
<name>A0ABS9CIN6_9BACT</name>
<keyword evidence="1" id="KW-0812">Transmembrane</keyword>
<dbReference type="PANTHER" id="PTHR40940">
    <property type="entry name" value="PROTEIN BATD-RELATED"/>
    <property type="match status" value="1"/>
</dbReference>
<accession>A0ABS9CIN6</accession>
<feature type="transmembrane region" description="Helical" evidence="1">
    <location>
        <begin position="330"/>
        <end position="351"/>
    </location>
</feature>
<dbReference type="Proteomes" id="UP001200470">
    <property type="component" value="Unassembled WGS sequence"/>
</dbReference>